<dbReference type="Proteomes" id="UP000800200">
    <property type="component" value="Unassembled WGS sequence"/>
</dbReference>
<dbReference type="EMBL" id="ML994629">
    <property type="protein sequence ID" value="KAF2186606.1"/>
    <property type="molecule type" value="Genomic_DNA"/>
</dbReference>
<organism evidence="1 2">
    <name type="scientific">Zopfia rhizophila CBS 207.26</name>
    <dbReference type="NCBI Taxonomy" id="1314779"/>
    <lineage>
        <taxon>Eukaryota</taxon>
        <taxon>Fungi</taxon>
        <taxon>Dikarya</taxon>
        <taxon>Ascomycota</taxon>
        <taxon>Pezizomycotina</taxon>
        <taxon>Dothideomycetes</taxon>
        <taxon>Dothideomycetes incertae sedis</taxon>
        <taxon>Zopfiaceae</taxon>
        <taxon>Zopfia</taxon>
    </lineage>
</organism>
<evidence type="ECO:0008006" key="3">
    <source>
        <dbReference type="Google" id="ProtNLM"/>
    </source>
</evidence>
<dbReference type="Gene3D" id="1.10.630.10">
    <property type="entry name" value="Cytochrome P450"/>
    <property type="match status" value="1"/>
</dbReference>
<reference evidence="1" key="1">
    <citation type="journal article" date="2020" name="Stud. Mycol.">
        <title>101 Dothideomycetes genomes: a test case for predicting lifestyles and emergence of pathogens.</title>
        <authorList>
            <person name="Haridas S."/>
            <person name="Albert R."/>
            <person name="Binder M."/>
            <person name="Bloem J."/>
            <person name="Labutti K."/>
            <person name="Salamov A."/>
            <person name="Andreopoulos B."/>
            <person name="Baker S."/>
            <person name="Barry K."/>
            <person name="Bills G."/>
            <person name="Bluhm B."/>
            <person name="Cannon C."/>
            <person name="Castanera R."/>
            <person name="Culley D."/>
            <person name="Daum C."/>
            <person name="Ezra D."/>
            <person name="Gonzalez J."/>
            <person name="Henrissat B."/>
            <person name="Kuo A."/>
            <person name="Liang C."/>
            <person name="Lipzen A."/>
            <person name="Lutzoni F."/>
            <person name="Magnuson J."/>
            <person name="Mondo S."/>
            <person name="Nolan M."/>
            <person name="Ohm R."/>
            <person name="Pangilinan J."/>
            <person name="Park H.-J."/>
            <person name="Ramirez L."/>
            <person name="Alfaro M."/>
            <person name="Sun H."/>
            <person name="Tritt A."/>
            <person name="Yoshinaga Y."/>
            <person name="Zwiers L.-H."/>
            <person name="Turgeon B."/>
            <person name="Goodwin S."/>
            <person name="Spatafora J."/>
            <person name="Crous P."/>
            <person name="Grigoriev I."/>
        </authorList>
    </citation>
    <scope>NUCLEOTIDE SEQUENCE</scope>
    <source>
        <strain evidence="1">CBS 207.26</strain>
    </source>
</reference>
<dbReference type="AlphaFoldDB" id="A0A6A6E9U8"/>
<dbReference type="OrthoDB" id="3945418at2759"/>
<dbReference type="SUPFAM" id="SSF48264">
    <property type="entry name" value="Cytochrome P450"/>
    <property type="match status" value="1"/>
</dbReference>
<evidence type="ECO:0000313" key="2">
    <source>
        <dbReference type="Proteomes" id="UP000800200"/>
    </source>
</evidence>
<proteinExistence type="predicted"/>
<name>A0A6A6E9U8_9PEZI</name>
<protein>
    <recommendedName>
        <fullName evidence="3">Cytochrome P450</fullName>
    </recommendedName>
</protein>
<gene>
    <name evidence="1" type="ORF">K469DRAFT_572537</name>
</gene>
<accession>A0A6A6E9U8</accession>
<evidence type="ECO:0000313" key="1">
    <source>
        <dbReference type="EMBL" id="KAF2186606.1"/>
    </source>
</evidence>
<dbReference type="GO" id="GO:0005506">
    <property type="term" value="F:iron ion binding"/>
    <property type="evidence" value="ECO:0007669"/>
    <property type="project" value="InterPro"/>
</dbReference>
<dbReference type="GO" id="GO:0004497">
    <property type="term" value="F:monooxygenase activity"/>
    <property type="evidence" value="ECO:0007669"/>
    <property type="project" value="InterPro"/>
</dbReference>
<keyword evidence="2" id="KW-1185">Reference proteome</keyword>
<dbReference type="InterPro" id="IPR036396">
    <property type="entry name" value="Cyt_P450_sf"/>
</dbReference>
<dbReference type="GO" id="GO:0016705">
    <property type="term" value="F:oxidoreductase activity, acting on paired donors, with incorporation or reduction of molecular oxygen"/>
    <property type="evidence" value="ECO:0007669"/>
    <property type="project" value="InterPro"/>
</dbReference>
<sequence length="72" mass="8315">GFVIFVYRWKFHPLSRFPGPFLAKISDIYPAYQSFHGKNHITILRAHEKYGPMVRMGPNKLSVNSVSGLHRT</sequence>
<feature type="non-terminal residue" evidence="1">
    <location>
        <position position="1"/>
    </location>
</feature>
<dbReference type="GO" id="GO:0020037">
    <property type="term" value="F:heme binding"/>
    <property type="evidence" value="ECO:0007669"/>
    <property type="project" value="InterPro"/>
</dbReference>